<evidence type="ECO:0000313" key="2">
    <source>
        <dbReference type="Proteomes" id="UP000009336"/>
    </source>
</evidence>
<name>K8WWX2_9GAMM</name>
<dbReference type="Pfam" id="PF26541">
    <property type="entry name" value="MafI2"/>
    <property type="match status" value="1"/>
</dbReference>
<protein>
    <submittedName>
        <fullName evidence="1">Uncharacterized protein</fullName>
    </submittedName>
</protein>
<sequence length="103" mass="11975">MQQKNTQLVNRLQLCMQRALLGAITPNIRAILAELIKNKIKIYFYYDGEIQDDDEENASIVTSEIIADFDDEFDIDLIIKQIDYPIDIVHPIGICVYYRKEGH</sequence>
<proteinExistence type="predicted"/>
<comment type="caution">
    <text evidence="1">The sequence shown here is derived from an EMBL/GenBank/DDBJ whole genome shotgun (WGS) entry which is preliminary data.</text>
</comment>
<dbReference type="Proteomes" id="UP000009336">
    <property type="component" value="Unassembled WGS sequence"/>
</dbReference>
<accession>K8WWX2</accession>
<dbReference type="eggNOG" id="ENOG5033EAG">
    <property type="taxonomic scope" value="Bacteria"/>
</dbReference>
<gene>
    <name evidence="1" type="ORF">OOA_01220</name>
</gene>
<dbReference type="OrthoDB" id="6637004at2"/>
<dbReference type="EMBL" id="AKKL01000002">
    <property type="protein sequence ID" value="EKT65113.1"/>
    <property type="molecule type" value="Genomic_DNA"/>
</dbReference>
<dbReference type="InterPro" id="IPR058702">
    <property type="entry name" value="MafI2-like"/>
</dbReference>
<dbReference type="STRING" id="1141662.OOA_01220"/>
<reference evidence="1 2" key="1">
    <citation type="journal article" date="2012" name="BMC Genomics">
        <title>Comparative genomics of bacteria in the genus Providencia isolated from wild Drosophila melanogaster.</title>
        <authorList>
            <person name="Galac M.R."/>
            <person name="Lazzaro B.P."/>
        </authorList>
    </citation>
    <scope>NUCLEOTIDE SEQUENCE [LARGE SCALE GENOMIC DNA]</scope>
    <source>
        <strain evidence="1 2">DSM 19968</strain>
    </source>
</reference>
<organism evidence="1 2">
    <name type="scientific">Providencia burhodogranariea DSM 19968</name>
    <dbReference type="NCBI Taxonomy" id="1141662"/>
    <lineage>
        <taxon>Bacteria</taxon>
        <taxon>Pseudomonadati</taxon>
        <taxon>Pseudomonadota</taxon>
        <taxon>Gammaproteobacteria</taxon>
        <taxon>Enterobacterales</taxon>
        <taxon>Morganellaceae</taxon>
        <taxon>Providencia</taxon>
    </lineage>
</organism>
<dbReference type="AlphaFoldDB" id="K8WWX2"/>
<dbReference type="HOGENOM" id="CLU_176299_0_0_6"/>
<evidence type="ECO:0000313" key="1">
    <source>
        <dbReference type="EMBL" id="EKT65113.1"/>
    </source>
</evidence>
<dbReference type="PATRIC" id="fig|1141662.3.peg.249"/>
<keyword evidence="2" id="KW-1185">Reference proteome</keyword>
<dbReference type="RefSeq" id="WP_008910293.1">
    <property type="nucleotide sequence ID" value="NZ_KB233222.1"/>
</dbReference>